<comment type="caution">
    <text evidence="4">The sequence shown here is derived from an EMBL/GenBank/DDBJ whole genome shotgun (WGS) entry which is preliminary data.</text>
</comment>
<evidence type="ECO:0000256" key="1">
    <source>
        <dbReference type="ARBA" id="ARBA00004316"/>
    </source>
</evidence>
<feature type="compositionally biased region" description="Polar residues" evidence="3">
    <location>
        <begin position="1328"/>
        <end position="1343"/>
    </location>
</feature>
<name>A0A8J5XHZ4_DIALT</name>
<sequence>MDELAARWSDVLDQLDPEDKKVVLFELEGKTRAQQEAMLDEVYAHISEGKRASLEPPKPTSRPSGSPRSAPVGLPRSAPVALRSPLRRASNATLPPSPTRFKDAKWEEAWKLLDLSDVRDHPLWLMDLHDVLFNSFHELHSIFTHYCKSISGAETARDAELMDMQEWLVFIRDCKVASKSFNRGLAENVFVTATSHINRPKALGDADRSMAFYEFVEAICRCAHLRENYSSVRKVVPLDACVEYLLDECVLPYAQRDMSHAVRQMLEADPGVRKAFEVYGEALYLLHAHLARQRRSVDANERPTISMEQYLELLQSRGIIGDVSVRQLSEVRVPKHTLKTYRAVLTVAKAKRSFVESQRVDEAQMGSLTGFELATELDYEEFLECIGRCGLLKYELIEQMKPADRVTALILNVLSRMDVPSVMTAATLVRAQSTFLAKRDSRPLPNESDEEHAKWLECWELLDLSDIRDHPEFNHDLHDVLHASFAQLRLIFPFYCKSISGAETARDAELMDMQEWLVFIRDCKVASKSFNRGLAENVFVTATSHVNRPKALGDADRSMAFYEFVEAICRCAHLRENYSSLKRHVPLPECVRDILEECVLPYAQRDMSHAVRQMLEADPGVRKAFEVYGEALYLLHAHLARQRRSVDANERPTISMEQYLELLQSRGIIGDVSVRQLSEVRVPKHTLKTYRAVLTVAKAKRSFVESQRVDEAQMGSLTGFELATELDYEEFLECIGRCGLLKYELIEQMKPADRVTALILNVLSRMDVPSVMTAATLVRAQSTFLAKRDSRPLPNESDEEHAKWLECWELLDLSDIRDHPEFNHDLHDVLHASFAQLRLIFPFYCKSISGAETARDAELMDMQEWLVFIRDCKVASKSFNRGLAENVFVTATSHVNRPKALGDADRSMAFYEFVEAICRCAHLRENYSSLKRHVPLPECVRDILEECVLPYAQRDMSHAVRQMLEADPGVRKAFEVYGEALYLLHAHLARQRRSVDANERPTISMEQYLELLQSRGIIGDVSVRQESEVRVPKHTLKTYRAVLTVAKAKRSFVESQRVDEAQMGSLTGFELATELDYEEFLECIGRCGLLKYELIEQMKPADRVTALILNVLSRMDVPSVMTAATLVRAPNSFSAQHDSARLPDESTGEHEQWLRTWRSIETSLADLHGFPMWLKDVHNTLHSGLQELSACFTRIATRGGEFELDFPAWQSFVRSAATRMQEVASQEDATEVAAIVFGMAASSIGGVAKLNFPAFLAALPRLAFGLCNPHFGRTDVAALGQLVRSTRVKPVPWALVSLLDTIEVRAETPAFASPRGSGGAAVRHGDSSPRSPQHTAHGTSTVGNGSGAKLAVGSQAWTP</sequence>
<feature type="region of interest" description="Disordered" evidence="3">
    <location>
        <begin position="1310"/>
        <end position="1359"/>
    </location>
</feature>
<dbReference type="PANTHER" id="PTHR46613">
    <property type="entry name" value="RADIAL SPOKE HEAD 10 HOMOLOG B-RELATED"/>
    <property type="match status" value="1"/>
</dbReference>
<organism evidence="4 5">
    <name type="scientific">Diacronema lutheri</name>
    <name type="common">Unicellular marine alga</name>
    <name type="synonym">Monochrysis lutheri</name>
    <dbReference type="NCBI Taxonomy" id="2081491"/>
    <lineage>
        <taxon>Eukaryota</taxon>
        <taxon>Haptista</taxon>
        <taxon>Haptophyta</taxon>
        <taxon>Pavlovophyceae</taxon>
        <taxon>Pavlovales</taxon>
        <taxon>Pavlovaceae</taxon>
        <taxon>Diacronema</taxon>
    </lineage>
</organism>
<reference evidence="4" key="1">
    <citation type="submission" date="2021-05" db="EMBL/GenBank/DDBJ databases">
        <title>The genome of the haptophyte Pavlova lutheri (Diacronema luteri, Pavlovales) - a model for lipid biosynthesis in eukaryotic algae.</title>
        <authorList>
            <person name="Hulatt C.J."/>
            <person name="Posewitz M.C."/>
        </authorList>
    </citation>
    <scope>NUCLEOTIDE SEQUENCE</scope>
    <source>
        <strain evidence="4">NIVA-4/92</strain>
    </source>
</reference>
<dbReference type="Proteomes" id="UP000751190">
    <property type="component" value="Unassembled WGS sequence"/>
</dbReference>
<keyword evidence="2" id="KW-0966">Cell projection</keyword>
<proteinExistence type="predicted"/>
<accession>A0A8J5XHZ4</accession>
<protein>
    <submittedName>
        <fullName evidence="4">Uncharacterized protein</fullName>
    </submittedName>
</protein>
<dbReference type="GO" id="GO:0042995">
    <property type="term" value="C:cell projection"/>
    <property type="evidence" value="ECO:0007669"/>
    <property type="project" value="UniProtKB-SubCell"/>
</dbReference>
<feature type="region of interest" description="Disordered" evidence="3">
    <location>
        <begin position="48"/>
        <end position="77"/>
    </location>
</feature>
<evidence type="ECO:0000256" key="2">
    <source>
        <dbReference type="ARBA" id="ARBA00023273"/>
    </source>
</evidence>
<evidence type="ECO:0000256" key="3">
    <source>
        <dbReference type="SAM" id="MobiDB-lite"/>
    </source>
</evidence>
<dbReference type="OrthoDB" id="10601989at2759"/>
<evidence type="ECO:0000313" key="4">
    <source>
        <dbReference type="EMBL" id="KAG8469316.1"/>
    </source>
</evidence>
<evidence type="ECO:0000313" key="5">
    <source>
        <dbReference type="Proteomes" id="UP000751190"/>
    </source>
</evidence>
<dbReference type="PANTHER" id="PTHR46613:SF1">
    <property type="entry name" value="RADIAL SPOKE HEAD 10 HOMOLOG B-RELATED"/>
    <property type="match status" value="1"/>
</dbReference>
<comment type="subcellular location">
    <subcellularLocation>
        <location evidence="1">Cell projection</location>
    </subcellularLocation>
</comment>
<keyword evidence="5" id="KW-1185">Reference proteome</keyword>
<gene>
    <name evidence="4" type="ORF">KFE25_007834</name>
</gene>
<dbReference type="EMBL" id="JAGTXO010000003">
    <property type="protein sequence ID" value="KAG8469316.1"/>
    <property type="molecule type" value="Genomic_DNA"/>
</dbReference>